<organism evidence="2 3">
    <name type="scientific">Phomopsis amygdali</name>
    <name type="common">Fusicoccum amygdali</name>
    <dbReference type="NCBI Taxonomy" id="1214568"/>
    <lineage>
        <taxon>Eukaryota</taxon>
        <taxon>Fungi</taxon>
        <taxon>Dikarya</taxon>
        <taxon>Ascomycota</taxon>
        <taxon>Pezizomycotina</taxon>
        <taxon>Sordariomycetes</taxon>
        <taxon>Sordariomycetidae</taxon>
        <taxon>Diaporthales</taxon>
        <taxon>Diaporthaceae</taxon>
        <taxon>Diaporthe</taxon>
    </lineage>
</organism>
<dbReference type="EMBL" id="JAUJFL010000004">
    <property type="protein sequence ID" value="KAK2604425.1"/>
    <property type="molecule type" value="Genomic_DNA"/>
</dbReference>
<comment type="caution">
    <text evidence="2">The sequence shown here is derived from an EMBL/GenBank/DDBJ whole genome shotgun (WGS) entry which is preliminary data.</text>
</comment>
<feature type="compositionally biased region" description="Basic and acidic residues" evidence="1">
    <location>
        <begin position="153"/>
        <end position="163"/>
    </location>
</feature>
<gene>
    <name evidence="2" type="ORF">N8I77_007356</name>
</gene>
<reference evidence="2" key="1">
    <citation type="submission" date="2023-06" db="EMBL/GenBank/DDBJ databases">
        <authorList>
            <person name="Noh H."/>
        </authorList>
    </citation>
    <scope>NUCLEOTIDE SEQUENCE</scope>
    <source>
        <strain evidence="2">DUCC20226</strain>
    </source>
</reference>
<evidence type="ECO:0000313" key="2">
    <source>
        <dbReference type="EMBL" id="KAK2604425.1"/>
    </source>
</evidence>
<feature type="region of interest" description="Disordered" evidence="1">
    <location>
        <begin position="153"/>
        <end position="184"/>
    </location>
</feature>
<sequence>MQCGLFRSLSQVVGGGCGTPSDPGWSGLLYTCADCSDSSICPEFSYRSKSGRTLRCFQGYESLAYLSHVLRSGLPSRWFFVTGNVNLISSRRYVVVRLESLVCSLAPFSSGCLTQQHVGLEFSSIPLPRGPASTLIPHLHTDFRERVQRIKGDDSREQWHREGGCPSQWDDSTPGEGSVRRKEAGSRHCPMSFVHCGYSRGILAAQRPMDHHRRPMHGPELHCSQ</sequence>
<name>A0AAD9SCV4_PHOAM</name>
<dbReference type="Proteomes" id="UP001265746">
    <property type="component" value="Unassembled WGS sequence"/>
</dbReference>
<evidence type="ECO:0000256" key="1">
    <source>
        <dbReference type="SAM" id="MobiDB-lite"/>
    </source>
</evidence>
<keyword evidence="3" id="KW-1185">Reference proteome</keyword>
<proteinExistence type="predicted"/>
<accession>A0AAD9SCV4</accession>
<evidence type="ECO:0000313" key="3">
    <source>
        <dbReference type="Proteomes" id="UP001265746"/>
    </source>
</evidence>
<protein>
    <submittedName>
        <fullName evidence="2">Uncharacterized protein</fullName>
    </submittedName>
</protein>
<dbReference type="AlphaFoldDB" id="A0AAD9SCV4"/>